<evidence type="ECO:0000313" key="1">
    <source>
        <dbReference type="EMBL" id="SEI73871.1"/>
    </source>
</evidence>
<dbReference type="EMBL" id="FNZA01000001">
    <property type="protein sequence ID" value="SEI73871.1"/>
    <property type="molecule type" value="Genomic_DNA"/>
</dbReference>
<evidence type="ECO:0000313" key="2">
    <source>
        <dbReference type="Proteomes" id="UP000199223"/>
    </source>
</evidence>
<name>A0A1H6T1E1_9DEIO</name>
<dbReference type="OrthoDB" id="9810361at2"/>
<dbReference type="Pfam" id="PF03692">
    <property type="entry name" value="CxxCxxCC"/>
    <property type="match status" value="1"/>
</dbReference>
<dbReference type="InterPro" id="IPR005358">
    <property type="entry name" value="Puta_zinc/iron-chelating_dom"/>
</dbReference>
<reference evidence="2" key="1">
    <citation type="submission" date="2016-10" db="EMBL/GenBank/DDBJ databases">
        <authorList>
            <person name="Varghese N."/>
            <person name="Submissions S."/>
        </authorList>
    </citation>
    <scope>NUCLEOTIDE SEQUENCE [LARGE SCALE GENOMIC DNA]</scope>
    <source>
        <strain evidence="2">CGMCC 1.10218</strain>
    </source>
</reference>
<proteinExistence type="predicted"/>
<protein>
    <submittedName>
        <fullName evidence="1">Putative zinc-or iron-chelating domain-containing protein</fullName>
    </submittedName>
</protein>
<dbReference type="RefSeq" id="WP_092262991.1">
    <property type="nucleotide sequence ID" value="NZ_FNZA01000001.1"/>
</dbReference>
<organism evidence="1 2">
    <name type="scientific">Deinococcus reticulitermitis</name>
    <dbReference type="NCBI Taxonomy" id="856736"/>
    <lineage>
        <taxon>Bacteria</taxon>
        <taxon>Thermotogati</taxon>
        <taxon>Deinococcota</taxon>
        <taxon>Deinococci</taxon>
        <taxon>Deinococcales</taxon>
        <taxon>Deinococcaceae</taxon>
        <taxon>Deinococcus</taxon>
    </lineage>
</organism>
<accession>A0A1H6T1E1</accession>
<keyword evidence="2" id="KW-1185">Reference proteome</keyword>
<dbReference type="AlphaFoldDB" id="A0A1H6T1E1"/>
<gene>
    <name evidence="1" type="ORF">SAMN04488058_101482</name>
</gene>
<sequence>MPPAARPLPPHAPDPVTQPVLRAYDRYAAQARRWAAEYEARGGHIYCGAGCHFCCDMPIRVSLAEARITAEALTLPQARAFEVHARAVQRNARTSPDEETFVARHRIEISFCPLLDRQTGSCTAYAVRPTRCRDTFSALPAHYCACGTWENMTRREQTEYRHEVARTSGTDGELHFIAPLEHLSEPVWAAASKAMRRAWGLEVWGDFWTLTTLARDPGFMARVEAGNRRGALSHARGRGFGHPVTLEIA</sequence>
<dbReference type="STRING" id="856736.SAMN04488058_101482"/>
<dbReference type="Proteomes" id="UP000199223">
    <property type="component" value="Unassembled WGS sequence"/>
</dbReference>